<evidence type="ECO:0000256" key="1">
    <source>
        <dbReference type="ARBA" id="ARBA00004418"/>
    </source>
</evidence>
<evidence type="ECO:0000259" key="6">
    <source>
        <dbReference type="Pfam" id="PF07940"/>
    </source>
</evidence>
<comment type="subcellular location">
    <subcellularLocation>
        <location evidence="1">Periplasm</location>
    </subcellularLocation>
</comment>
<dbReference type="Gene3D" id="1.50.10.100">
    <property type="entry name" value="Chondroitin AC/alginate lyase"/>
    <property type="match status" value="1"/>
</dbReference>
<dbReference type="SUPFAM" id="SSF48230">
    <property type="entry name" value="Chondroitin AC/alginate lyase"/>
    <property type="match status" value="1"/>
</dbReference>
<evidence type="ECO:0000256" key="4">
    <source>
        <dbReference type="ARBA" id="ARBA00023239"/>
    </source>
</evidence>
<dbReference type="Proteomes" id="UP001500542">
    <property type="component" value="Unassembled WGS sequence"/>
</dbReference>
<name>A0ABP4AT96_9ACTN</name>
<gene>
    <name evidence="8" type="ORF">GCM10009554_31160</name>
</gene>
<evidence type="ECO:0000259" key="7">
    <source>
        <dbReference type="Pfam" id="PF16889"/>
    </source>
</evidence>
<keyword evidence="9" id="KW-1185">Reference proteome</keyword>
<dbReference type="EMBL" id="BAAAHK010000007">
    <property type="protein sequence ID" value="GAA0940432.1"/>
    <property type="molecule type" value="Genomic_DNA"/>
</dbReference>
<dbReference type="InterPro" id="IPR008929">
    <property type="entry name" value="Chondroitin_lyas"/>
</dbReference>
<dbReference type="PANTHER" id="PTHR39210">
    <property type="entry name" value="HEPARIN-SULFATE LYASE"/>
    <property type="match status" value="1"/>
</dbReference>
<feature type="domain" description="Heparin-sulfate lyase N-terminal" evidence="7">
    <location>
        <begin position="95"/>
        <end position="284"/>
    </location>
</feature>
<dbReference type="Pfam" id="PF16889">
    <property type="entry name" value="Hepar_II_III_N"/>
    <property type="match status" value="1"/>
</dbReference>
<evidence type="ECO:0000256" key="5">
    <source>
        <dbReference type="SAM" id="Phobius"/>
    </source>
</evidence>
<keyword evidence="3" id="KW-0574">Periplasm</keyword>
<dbReference type="RefSeq" id="WP_343969466.1">
    <property type="nucleotide sequence ID" value="NZ_BAAAHK010000007.1"/>
</dbReference>
<comment type="caution">
    <text evidence="8">The sequence shown here is derived from an EMBL/GenBank/DDBJ whole genome shotgun (WGS) entry which is preliminary data.</text>
</comment>
<dbReference type="Pfam" id="PF07940">
    <property type="entry name" value="Hepar_II_III_C"/>
    <property type="match status" value="1"/>
</dbReference>
<dbReference type="InterPro" id="IPR012480">
    <property type="entry name" value="Hepar_II_III_C"/>
</dbReference>
<evidence type="ECO:0000313" key="9">
    <source>
        <dbReference type="Proteomes" id="UP001500542"/>
    </source>
</evidence>
<dbReference type="InterPro" id="IPR031680">
    <property type="entry name" value="Hepar_II_III_N"/>
</dbReference>
<evidence type="ECO:0008006" key="10">
    <source>
        <dbReference type="Google" id="ProtNLM"/>
    </source>
</evidence>
<dbReference type="Gene3D" id="2.70.98.70">
    <property type="match status" value="1"/>
</dbReference>
<reference evidence="9" key="1">
    <citation type="journal article" date="2019" name="Int. J. Syst. Evol. Microbiol.">
        <title>The Global Catalogue of Microorganisms (GCM) 10K type strain sequencing project: providing services to taxonomists for standard genome sequencing and annotation.</title>
        <authorList>
            <consortium name="The Broad Institute Genomics Platform"/>
            <consortium name="The Broad Institute Genome Sequencing Center for Infectious Disease"/>
            <person name="Wu L."/>
            <person name="Ma J."/>
        </authorList>
    </citation>
    <scope>NUCLEOTIDE SEQUENCE [LARGE SCALE GENOMIC DNA]</scope>
    <source>
        <strain evidence="9">JCM 10977</strain>
    </source>
</reference>
<feature type="transmembrane region" description="Helical" evidence="5">
    <location>
        <begin position="20"/>
        <end position="38"/>
    </location>
</feature>
<evidence type="ECO:0000256" key="2">
    <source>
        <dbReference type="ARBA" id="ARBA00022729"/>
    </source>
</evidence>
<protein>
    <recommendedName>
        <fullName evidence="10">Heparinase II/III-like protein</fullName>
    </recommendedName>
</protein>
<keyword evidence="5" id="KW-0472">Membrane</keyword>
<accession>A0ABP4AT96</accession>
<proteinExistence type="predicted"/>
<dbReference type="PANTHER" id="PTHR39210:SF1">
    <property type="entry name" value="HEPARIN-SULFATE LYASE"/>
    <property type="match status" value="1"/>
</dbReference>
<organism evidence="8 9">
    <name type="scientific">Kribbella koreensis</name>
    <dbReference type="NCBI Taxonomy" id="57909"/>
    <lineage>
        <taxon>Bacteria</taxon>
        <taxon>Bacillati</taxon>
        <taxon>Actinomycetota</taxon>
        <taxon>Actinomycetes</taxon>
        <taxon>Propionibacteriales</taxon>
        <taxon>Kribbellaceae</taxon>
        <taxon>Kribbella</taxon>
    </lineage>
</organism>
<evidence type="ECO:0000256" key="3">
    <source>
        <dbReference type="ARBA" id="ARBA00022764"/>
    </source>
</evidence>
<keyword evidence="2" id="KW-0732">Signal</keyword>
<sequence length="633" mass="69723">MLPGRQLHLRPLLRRQWLPFLTAGIVVLVIALMTVIISPQRSFTPRDDVKVGTKAIPTATRISTPPKPGQVARPPADKYTCPGFSGVETPNPLSGLYQDKFKWSVYPAYQVGNGKGDINWRSNPYNQPSWYMWLHSLRWLGQGIKAAGKGDKAAMARVTTIIHDWVNDNPYDWKVDVGAHEATMHRTNVLICTRQAILSGLKVKTLPASYAWLDKALLDHARFMEINFGGPGNHGTDESIAMFGIGCTLNREPLKELAQRRLARAITEAIDEQGSTNEQSTGYAQFNYSLWGRAAKALKECGADPGSNINTRRAALARWLVMATDSLGKLHQLGDSEVIDALKMPGHRPAERVGIYDAGYIFGHTGWGEKRPLALESTYSLRFGPAPTLHGHDDHMSLTYTSHGRQILIDGGHSGYQRDKWRDWVHSQAAHNVLTSPDMEGHRVETKLVRSAIQPASEFYELADEPAPGMTRNRTVLVLKDPDVIVTLDRATAGNDQSFKTLWHLAEGQQVKVTSPTTAVAQKPGDKVKTVLLQIPYNVDLPGDAITVEQGEDDPVQGWHFPKATQKLPAPAVAFHRDGRSATILSLIVPAGSKEQVSYTTRTTGSTYLIDLTVGTLHTTIAVQADGTLSRLK</sequence>
<feature type="domain" description="Heparinase II/III-like C-terminal" evidence="6">
    <location>
        <begin position="383"/>
        <end position="567"/>
    </location>
</feature>
<keyword evidence="4" id="KW-0456">Lyase</keyword>
<keyword evidence="5" id="KW-0812">Transmembrane</keyword>
<keyword evidence="5" id="KW-1133">Transmembrane helix</keyword>
<evidence type="ECO:0000313" key="8">
    <source>
        <dbReference type="EMBL" id="GAA0940432.1"/>
    </source>
</evidence>